<reference evidence="1" key="1">
    <citation type="submission" date="2022-04" db="EMBL/GenBank/DDBJ databases">
        <title>Jade perch genome.</title>
        <authorList>
            <person name="Chao B."/>
        </authorList>
    </citation>
    <scope>NUCLEOTIDE SEQUENCE</scope>
    <source>
        <strain evidence="1">CB-2022</strain>
    </source>
</reference>
<dbReference type="Proteomes" id="UP000831701">
    <property type="component" value="Chromosome 3"/>
</dbReference>
<evidence type="ECO:0000313" key="1">
    <source>
        <dbReference type="EMBL" id="KAI3374947.1"/>
    </source>
</evidence>
<keyword evidence="2" id="KW-1185">Reference proteome</keyword>
<gene>
    <name evidence="1" type="ORF">L3Q82_021472</name>
</gene>
<comment type="caution">
    <text evidence="1">The sequence shown here is derived from an EMBL/GenBank/DDBJ whole genome shotgun (WGS) entry which is preliminary data.</text>
</comment>
<name>A0ACB8X5X5_9TELE</name>
<dbReference type="EMBL" id="CM041533">
    <property type="protein sequence ID" value="KAI3374947.1"/>
    <property type="molecule type" value="Genomic_DNA"/>
</dbReference>
<feature type="non-terminal residue" evidence="1">
    <location>
        <position position="1"/>
    </location>
</feature>
<accession>A0ACB8X5X5</accession>
<proteinExistence type="predicted"/>
<protein>
    <submittedName>
        <fullName evidence="1">Uncharacterized protein</fullName>
    </submittedName>
</protein>
<evidence type="ECO:0000313" key="2">
    <source>
        <dbReference type="Proteomes" id="UP000831701"/>
    </source>
</evidence>
<organism evidence="1 2">
    <name type="scientific">Scortum barcoo</name>
    <name type="common">barcoo grunter</name>
    <dbReference type="NCBI Taxonomy" id="214431"/>
    <lineage>
        <taxon>Eukaryota</taxon>
        <taxon>Metazoa</taxon>
        <taxon>Chordata</taxon>
        <taxon>Craniata</taxon>
        <taxon>Vertebrata</taxon>
        <taxon>Euteleostomi</taxon>
        <taxon>Actinopterygii</taxon>
        <taxon>Neopterygii</taxon>
        <taxon>Teleostei</taxon>
        <taxon>Neoteleostei</taxon>
        <taxon>Acanthomorphata</taxon>
        <taxon>Eupercaria</taxon>
        <taxon>Centrarchiformes</taxon>
        <taxon>Terapontoidei</taxon>
        <taxon>Terapontidae</taxon>
        <taxon>Scortum</taxon>
    </lineage>
</organism>
<sequence>RQVYMILKDADSHLNFKVDGFNYNVVLWAASGGHRLLGLGYGQYKTIDGADLTLDELHVALMSLANGKAPGIDGIPVDFYKAFWPVVGEDMLEVFRESFRSGLLPQSCRRAVITKLPKKGDLQDLKNWRPVSLLCRDYKVLSKALALRLREVMAEVVHVDQTYCVPSRLISDKINLIQHVLDVSGSLGIGTGLISIDQEKAFDRVEHQYLWKTLVAFGFKPRLHWLPQVVLFLPKEEGGQGPPECPLLGRGSSREGPQDSRDFYSRGLDGINSAQSTGDSRFGSWVGVEIAEDRRPTGVTGEPV</sequence>